<evidence type="ECO:0000313" key="9">
    <source>
        <dbReference type="Proteomes" id="UP000273326"/>
    </source>
</evidence>
<evidence type="ECO:0000256" key="1">
    <source>
        <dbReference type="ARBA" id="ARBA00004651"/>
    </source>
</evidence>
<dbReference type="InterPro" id="IPR004633">
    <property type="entry name" value="NaPi_cotrn-rel/YqeW-like"/>
</dbReference>
<proteinExistence type="predicted"/>
<feature type="transmembrane region" description="Helical" evidence="6">
    <location>
        <begin position="131"/>
        <end position="150"/>
    </location>
</feature>
<evidence type="ECO:0000256" key="3">
    <source>
        <dbReference type="ARBA" id="ARBA00022692"/>
    </source>
</evidence>
<comment type="subcellular location">
    <subcellularLocation>
        <location evidence="1">Cell membrane</location>
        <topology evidence="1">Multi-pass membrane protein</topology>
    </subcellularLocation>
</comment>
<feature type="transmembrane region" description="Helical" evidence="6">
    <location>
        <begin position="241"/>
        <end position="262"/>
    </location>
</feature>
<dbReference type="NCBIfam" id="NF037997">
    <property type="entry name" value="Na_Pi_symport"/>
    <property type="match status" value="1"/>
</dbReference>
<keyword evidence="4 6" id="KW-1133">Transmembrane helix</keyword>
<evidence type="ECO:0000256" key="6">
    <source>
        <dbReference type="SAM" id="Phobius"/>
    </source>
</evidence>
<dbReference type="AlphaFoldDB" id="A0A3Q9BMF1"/>
<dbReference type="Proteomes" id="UP000273326">
    <property type="component" value="Chromosome"/>
</dbReference>
<dbReference type="EMBL" id="CP034465">
    <property type="protein sequence ID" value="AZP05674.1"/>
    <property type="molecule type" value="Genomic_DNA"/>
</dbReference>
<reference evidence="9" key="1">
    <citation type="submission" date="2018-12" db="EMBL/GenBank/DDBJ databases">
        <title>Complete genome sequencing of Jeotgalibaca sp. H21T32.</title>
        <authorList>
            <person name="Bae J.-W."/>
            <person name="Lee S.-Y."/>
        </authorList>
    </citation>
    <scope>NUCLEOTIDE SEQUENCE [LARGE SCALE GENOMIC DNA]</scope>
    <source>
        <strain evidence="9">H21T32</strain>
    </source>
</reference>
<gene>
    <name evidence="8" type="ORF">EJN90_03985</name>
</gene>
<feature type="transmembrane region" description="Helical" evidence="6">
    <location>
        <begin position="206"/>
        <end position="229"/>
    </location>
</feature>
<dbReference type="GO" id="GO:0005886">
    <property type="term" value="C:plasma membrane"/>
    <property type="evidence" value="ECO:0007669"/>
    <property type="project" value="UniProtKB-SubCell"/>
</dbReference>
<dbReference type="GO" id="GO:0005436">
    <property type="term" value="F:sodium:phosphate symporter activity"/>
    <property type="evidence" value="ECO:0007669"/>
    <property type="project" value="InterPro"/>
</dbReference>
<dbReference type="InterPro" id="IPR003841">
    <property type="entry name" value="Na/Pi_transpt"/>
</dbReference>
<feature type="transmembrane region" description="Helical" evidence="6">
    <location>
        <begin position="170"/>
        <end position="194"/>
    </location>
</feature>
<evidence type="ECO:0000256" key="5">
    <source>
        <dbReference type="ARBA" id="ARBA00023136"/>
    </source>
</evidence>
<dbReference type="GO" id="GO:0044341">
    <property type="term" value="P:sodium-dependent phosphate transport"/>
    <property type="evidence" value="ECO:0007669"/>
    <property type="project" value="InterPro"/>
</dbReference>
<keyword evidence="3 6" id="KW-0812">Transmembrane</keyword>
<evidence type="ECO:0000259" key="7">
    <source>
        <dbReference type="Pfam" id="PF01895"/>
    </source>
</evidence>
<dbReference type="NCBIfam" id="TIGR00704">
    <property type="entry name" value="NaPi_cotrn_rel"/>
    <property type="match status" value="1"/>
</dbReference>
<evidence type="ECO:0000256" key="4">
    <source>
        <dbReference type="ARBA" id="ARBA00022989"/>
    </source>
</evidence>
<keyword evidence="2" id="KW-1003">Cell membrane</keyword>
<dbReference type="Pfam" id="PF02690">
    <property type="entry name" value="Na_Pi_cotrans"/>
    <property type="match status" value="2"/>
</dbReference>
<dbReference type="InterPro" id="IPR038078">
    <property type="entry name" value="PhoU-like_sf"/>
</dbReference>
<evidence type="ECO:0000313" key="8">
    <source>
        <dbReference type="EMBL" id="AZP05674.1"/>
    </source>
</evidence>
<name>A0A3Q9BMF1_9LACT</name>
<keyword evidence="9" id="KW-1185">Reference proteome</keyword>
<dbReference type="KEGG" id="jeh:EJN90_03985"/>
<protein>
    <submittedName>
        <fullName evidence="8">Na/Pi cotransporter family protein</fullName>
    </submittedName>
</protein>
<feature type="transmembrane region" description="Helical" evidence="6">
    <location>
        <begin position="95"/>
        <end position="119"/>
    </location>
</feature>
<sequence>MLFEFFGGLGIFLFGLKFMGDGLQRSAGDNLRSILNKFTSNPFRAILAGMVVTVIIQSSSATTVLTVGLVSAGFMSLKQAIGVVMGANIGTTVTAFIIGINISAYSLPIIAIGSLLLFFTKKELINNMGEIIFGFGALFFGLELMGNGMAPLETLPQFRELMLSLSHNPILGVSLGTVLTLLVQSSSALIGIIQELYTQGSITLEAALPMLFGSNIGTTITAILAAIGTSVAARRTSASHVVFNLVGTILVMLVLNPFSNVVRMVGDLFQLNPAMQLAFAHGLFNVVNVLIQMWFISQIAALVTKIIPGEEKVVAYDDKRLDFSMVQTSPALALNQAKLEIVEMGEVVKDEFGAVFSYFKTPDEKVREKALQLEEIVNEIDMKLTEYLTVIAREELPAKSSEEHTTMVDITKYLERIGDHSESILKNIKDGAQIDKRYRKENDEKETRLFDEDLVHMFELVELNIQDAIQSFSENRKHLAEKVLVREKEINALEIHLRAKYIERLNAGIGQPSDGILFVDIVSNLERMSDHTVKIAKHTLGYRYPFSQSKVAEVI</sequence>
<evidence type="ECO:0000256" key="2">
    <source>
        <dbReference type="ARBA" id="ARBA00022475"/>
    </source>
</evidence>
<keyword evidence="5 6" id="KW-0472">Membrane</keyword>
<dbReference type="Gene3D" id="1.20.58.220">
    <property type="entry name" value="Phosphate transport system protein phou homolog 2, domain 2"/>
    <property type="match status" value="1"/>
</dbReference>
<feature type="transmembrane region" description="Helical" evidence="6">
    <location>
        <begin position="274"/>
        <end position="295"/>
    </location>
</feature>
<accession>A0A3Q9BMF1</accession>
<dbReference type="Pfam" id="PF01895">
    <property type="entry name" value="PhoU"/>
    <property type="match status" value="2"/>
</dbReference>
<dbReference type="PANTHER" id="PTHR10010:SF46">
    <property type="entry name" value="SODIUM-DEPENDENT PHOSPHATE TRANSPORT PROTEIN 2B"/>
    <property type="match status" value="1"/>
</dbReference>
<dbReference type="SUPFAM" id="SSF109755">
    <property type="entry name" value="PhoU-like"/>
    <property type="match status" value="1"/>
</dbReference>
<dbReference type="OrthoDB" id="9763003at2"/>
<dbReference type="PANTHER" id="PTHR10010">
    <property type="entry name" value="SOLUTE CARRIER FAMILY 34 SODIUM PHOSPHATE , MEMBER 2-RELATED"/>
    <property type="match status" value="1"/>
</dbReference>
<feature type="domain" description="PhoU" evidence="7">
    <location>
        <begin position="455"/>
        <end position="538"/>
    </location>
</feature>
<dbReference type="InterPro" id="IPR026022">
    <property type="entry name" value="PhoU_dom"/>
</dbReference>
<feature type="domain" description="PhoU" evidence="7">
    <location>
        <begin position="341"/>
        <end position="427"/>
    </location>
</feature>
<feature type="transmembrane region" description="Helical" evidence="6">
    <location>
        <begin position="45"/>
        <end position="75"/>
    </location>
</feature>
<organism evidence="8 9">
    <name type="scientific">Jeotgalibaca ciconiae</name>
    <dbReference type="NCBI Taxonomy" id="2496265"/>
    <lineage>
        <taxon>Bacteria</taxon>
        <taxon>Bacillati</taxon>
        <taxon>Bacillota</taxon>
        <taxon>Bacilli</taxon>
        <taxon>Lactobacillales</taxon>
        <taxon>Carnobacteriaceae</taxon>
        <taxon>Jeotgalibaca</taxon>
    </lineage>
</organism>